<dbReference type="PRINTS" id="PR00040">
    <property type="entry name" value="HTHMERR"/>
</dbReference>
<dbReference type="InterPro" id="IPR047057">
    <property type="entry name" value="MerR_fam"/>
</dbReference>
<keyword evidence="1" id="KW-0238">DNA-binding</keyword>
<name>A0A101JFG0_9ACTN</name>
<dbReference type="PROSITE" id="PS50937">
    <property type="entry name" value="HTH_MERR_2"/>
    <property type="match status" value="1"/>
</dbReference>
<evidence type="ECO:0000313" key="3">
    <source>
        <dbReference type="EMBL" id="KUL25769.1"/>
    </source>
</evidence>
<protein>
    <submittedName>
        <fullName evidence="3">MerR family transcriptional regulator</fullName>
    </submittedName>
</protein>
<evidence type="ECO:0000256" key="1">
    <source>
        <dbReference type="ARBA" id="ARBA00023125"/>
    </source>
</evidence>
<accession>A0A101JFG0</accession>
<dbReference type="CDD" id="cd00592">
    <property type="entry name" value="HTH_MerR-like"/>
    <property type="match status" value="1"/>
</dbReference>
<evidence type="ECO:0000259" key="2">
    <source>
        <dbReference type="PROSITE" id="PS50937"/>
    </source>
</evidence>
<dbReference type="AlphaFoldDB" id="A0A101JFG0"/>
<dbReference type="PANTHER" id="PTHR30204">
    <property type="entry name" value="REDOX-CYCLING DRUG-SENSING TRANSCRIPTIONAL ACTIVATOR SOXR"/>
    <property type="match status" value="1"/>
</dbReference>
<organism evidence="3 4">
    <name type="scientific">Streptomyces regalis</name>
    <dbReference type="NCBI Taxonomy" id="68262"/>
    <lineage>
        <taxon>Bacteria</taxon>
        <taxon>Bacillati</taxon>
        <taxon>Actinomycetota</taxon>
        <taxon>Actinomycetes</taxon>
        <taxon>Kitasatosporales</taxon>
        <taxon>Streptomycetaceae</taxon>
        <taxon>Streptomyces</taxon>
    </lineage>
</organism>
<keyword evidence="4" id="KW-1185">Reference proteome</keyword>
<reference evidence="4" key="1">
    <citation type="submission" date="2015-10" db="EMBL/GenBank/DDBJ databases">
        <authorList>
            <person name="Ju K.-S."/>
            <person name="Doroghazi J.R."/>
            <person name="Metcalf W.W."/>
        </authorList>
    </citation>
    <scope>NUCLEOTIDE SEQUENCE [LARGE SCALE GENOMIC DNA]</scope>
    <source>
        <strain evidence="4">NRRL 3151</strain>
    </source>
</reference>
<dbReference type="SMART" id="SM00422">
    <property type="entry name" value="HTH_MERR"/>
    <property type="match status" value="1"/>
</dbReference>
<dbReference type="GO" id="GO:0003677">
    <property type="term" value="F:DNA binding"/>
    <property type="evidence" value="ECO:0007669"/>
    <property type="project" value="UniProtKB-KW"/>
</dbReference>
<dbReference type="InterPro" id="IPR009061">
    <property type="entry name" value="DNA-bd_dom_put_sf"/>
</dbReference>
<comment type="caution">
    <text evidence="3">The sequence shown here is derived from an EMBL/GenBank/DDBJ whole genome shotgun (WGS) entry which is preliminary data.</text>
</comment>
<dbReference type="RefSeq" id="WP_062709514.1">
    <property type="nucleotide sequence ID" value="NZ_LLZG01000366.1"/>
</dbReference>
<dbReference type="SUPFAM" id="SSF46955">
    <property type="entry name" value="Putative DNA-binding domain"/>
    <property type="match status" value="1"/>
</dbReference>
<feature type="domain" description="HTH merR-type" evidence="2">
    <location>
        <begin position="8"/>
        <end position="77"/>
    </location>
</feature>
<proteinExistence type="predicted"/>
<dbReference type="OrthoDB" id="9809391at2"/>
<dbReference type="EMBL" id="LLZG01000366">
    <property type="protein sequence ID" value="KUL25769.1"/>
    <property type="molecule type" value="Genomic_DNA"/>
</dbReference>
<dbReference type="Pfam" id="PF13411">
    <property type="entry name" value="MerR_1"/>
    <property type="match status" value="1"/>
</dbReference>
<dbReference type="Gene3D" id="1.10.1660.10">
    <property type="match status" value="1"/>
</dbReference>
<gene>
    <name evidence="3" type="ORF">ADL12_34240</name>
</gene>
<evidence type="ECO:0000313" key="4">
    <source>
        <dbReference type="Proteomes" id="UP000053923"/>
    </source>
</evidence>
<dbReference type="InterPro" id="IPR000551">
    <property type="entry name" value="MerR-type_HTH_dom"/>
</dbReference>
<dbReference type="Proteomes" id="UP000053923">
    <property type="component" value="Unassembled WGS sequence"/>
</dbReference>
<dbReference type="PANTHER" id="PTHR30204:SF93">
    <property type="entry name" value="HTH MERR-TYPE DOMAIN-CONTAINING PROTEIN"/>
    <property type="match status" value="1"/>
</dbReference>
<sequence length="315" mass="34247">MIEDGTGLLTIGDLARATGLTVRTIRYWSDEGALPPVTRSSGGYRLYDAESVARLELIRTLRELGLGLDDVRKVVRGEKDVASVAAAHVAALDAQIRSLKVTRAVLSTVARRGSTAEEMTLMLCPLGGIPPRPPELARLSAAERRRILEEFVDEMFHGLDTADPVIREQMRNMAVDLPDEPTPEQVDAWVELAELLQDPEFRAHMRTVAEFNAAGRGPETPAGASMWFARKLVQSAAEARERGVAPESPEAERILRDLLGDADPAAVLERLKAGANDKVARYRELLVVVKGQGLASARRAEFAWVVAALEARAGG</sequence>
<dbReference type="GO" id="GO:0003700">
    <property type="term" value="F:DNA-binding transcription factor activity"/>
    <property type="evidence" value="ECO:0007669"/>
    <property type="project" value="InterPro"/>
</dbReference>